<sequence>MTTTAHYSGPGEGARLPMIDGVHIVKVSAEDTGGVYEVFEVQALRGPAAPPHRSPWAATLYLLEGAVTVQVEGRAFELAAGATISIPAGTANTFEVTSESARFLAFTTGDGAGAFFADFARTVPIDRPFEEIMPLVLAVTERNAVTFAEPAGR</sequence>
<dbReference type="STRING" id="490629.SAMN05216266_107250"/>
<dbReference type="InterPro" id="IPR011051">
    <property type="entry name" value="RmlC_Cupin_sf"/>
</dbReference>
<gene>
    <name evidence="2" type="ORF">SAMN05216266_107250</name>
</gene>
<evidence type="ECO:0000313" key="2">
    <source>
        <dbReference type="EMBL" id="SFB28619.1"/>
    </source>
</evidence>
<dbReference type="InterPro" id="IPR013096">
    <property type="entry name" value="Cupin_2"/>
</dbReference>
<dbReference type="RefSeq" id="WP_091673627.1">
    <property type="nucleotide sequence ID" value="NZ_FOKG01000007.1"/>
</dbReference>
<organism evidence="2 3">
    <name type="scientific">Amycolatopsis marina</name>
    <dbReference type="NCBI Taxonomy" id="490629"/>
    <lineage>
        <taxon>Bacteria</taxon>
        <taxon>Bacillati</taxon>
        <taxon>Actinomycetota</taxon>
        <taxon>Actinomycetes</taxon>
        <taxon>Pseudonocardiales</taxon>
        <taxon>Pseudonocardiaceae</taxon>
        <taxon>Amycolatopsis</taxon>
    </lineage>
</organism>
<keyword evidence="3" id="KW-1185">Reference proteome</keyword>
<accession>A0A1I0ZS29</accession>
<dbReference type="Proteomes" id="UP000243799">
    <property type="component" value="Unassembled WGS sequence"/>
</dbReference>
<dbReference type="Gene3D" id="2.60.120.10">
    <property type="entry name" value="Jelly Rolls"/>
    <property type="match status" value="1"/>
</dbReference>
<evidence type="ECO:0000313" key="3">
    <source>
        <dbReference type="Proteomes" id="UP000243799"/>
    </source>
</evidence>
<feature type="domain" description="Cupin type-2" evidence="1">
    <location>
        <begin position="46"/>
        <end position="105"/>
    </location>
</feature>
<protein>
    <submittedName>
        <fullName evidence="2">Cupin domain-containing protein</fullName>
    </submittedName>
</protein>
<name>A0A1I0ZS29_9PSEU</name>
<evidence type="ECO:0000259" key="1">
    <source>
        <dbReference type="Pfam" id="PF07883"/>
    </source>
</evidence>
<dbReference type="AlphaFoldDB" id="A0A1I0ZS29"/>
<proteinExistence type="predicted"/>
<dbReference type="EMBL" id="FOKG01000007">
    <property type="protein sequence ID" value="SFB28619.1"/>
    <property type="molecule type" value="Genomic_DNA"/>
</dbReference>
<dbReference type="Pfam" id="PF07883">
    <property type="entry name" value="Cupin_2"/>
    <property type="match status" value="1"/>
</dbReference>
<dbReference type="InterPro" id="IPR014710">
    <property type="entry name" value="RmlC-like_jellyroll"/>
</dbReference>
<reference evidence="3" key="1">
    <citation type="submission" date="2016-10" db="EMBL/GenBank/DDBJ databases">
        <authorList>
            <person name="Varghese N."/>
            <person name="Submissions S."/>
        </authorList>
    </citation>
    <scope>NUCLEOTIDE SEQUENCE [LARGE SCALE GENOMIC DNA]</scope>
    <source>
        <strain evidence="3">CGMCC 4.3568</strain>
    </source>
</reference>
<dbReference type="OrthoDB" id="9791637at2"/>
<dbReference type="SUPFAM" id="SSF51182">
    <property type="entry name" value="RmlC-like cupins"/>
    <property type="match status" value="1"/>
</dbReference>